<keyword evidence="5" id="KW-0436">Ligase</keyword>
<dbReference type="InterPro" id="IPR036615">
    <property type="entry name" value="Mur_ligase_C_dom_sf"/>
</dbReference>
<evidence type="ECO:0000313" key="6">
    <source>
        <dbReference type="Proteomes" id="UP000243540"/>
    </source>
</evidence>
<comment type="caution">
    <text evidence="5">The sequence shown here is derived from an EMBL/GenBank/DDBJ whole genome shotgun (WGS) entry which is preliminary data.</text>
</comment>
<reference evidence="5 6" key="1">
    <citation type="submission" date="2017-04" db="EMBL/GenBank/DDBJ databases">
        <title>Draft genome sequences of Alloscardovia macacae UMA81211 and UMA81212 isolated from the feces of a rhesus macaque (Macaca mulatta).</title>
        <authorList>
            <person name="Albert K."/>
            <person name="Sela D.A."/>
        </authorList>
    </citation>
    <scope>NUCLEOTIDE SEQUENCE [LARGE SCALE GENOMIC DNA]</scope>
    <source>
        <strain evidence="5 6">UMA81212</strain>
    </source>
</reference>
<name>A0A1Y2SXH8_9BIFI</name>
<dbReference type="Pfam" id="PF02875">
    <property type="entry name" value="Mur_ligase_C"/>
    <property type="match status" value="1"/>
</dbReference>
<dbReference type="Gene3D" id="3.40.1390.10">
    <property type="entry name" value="MurE/MurF, N-terminal domain"/>
    <property type="match status" value="1"/>
</dbReference>
<dbReference type="RefSeq" id="WP_086106880.1">
    <property type="nucleotide sequence ID" value="NZ_NEKB01000010.1"/>
</dbReference>
<dbReference type="GO" id="GO:0051301">
    <property type="term" value="P:cell division"/>
    <property type="evidence" value="ECO:0007669"/>
    <property type="project" value="UniProtKB-KW"/>
</dbReference>
<dbReference type="InterPro" id="IPR035911">
    <property type="entry name" value="MurE/MurF_N"/>
</dbReference>
<organism evidence="5 6">
    <name type="scientific">Alloscardovia macacae</name>
    <dbReference type="NCBI Taxonomy" id="1160091"/>
    <lineage>
        <taxon>Bacteria</taxon>
        <taxon>Bacillati</taxon>
        <taxon>Actinomycetota</taxon>
        <taxon>Actinomycetes</taxon>
        <taxon>Bifidobacteriales</taxon>
        <taxon>Bifidobacteriaceae</taxon>
        <taxon>Alloscardovia</taxon>
    </lineage>
</organism>
<evidence type="ECO:0000256" key="2">
    <source>
        <dbReference type="ARBA" id="ARBA00023306"/>
    </source>
</evidence>
<dbReference type="SUPFAM" id="SSF53244">
    <property type="entry name" value="MurD-like peptide ligases, peptide-binding domain"/>
    <property type="match status" value="1"/>
</dbReference>
<dbReference type="SUPFAM" id="SSF63418">
    <property type="entry name" value="MurE/MurF N-terminal domain"/>
    <property type="match status" value="1"/>
</dbReference>
<dbReference type="Proteomes" id="UP000243540">
    <property type="component" value="Unassembled WGS sequence"/>
</dbReference>
<dbReference type="GO" id="GO:0005524">
    <property type="term" value="F:ATP binding"/>
    <property type="evidence" value="ECO:0007669"/>
    <property type="project" value="InterPro"/>
</dbReference>
<evidence type="ECO:0000256" key="1">
    <source>
        <dbReference type="ARBA" id="ARBA00022618"/>
    </source>
</evidence>
<dbReference type="InterPro" id="IPR004101">
    <property type="entry name" value="Mur_ligase_C"/>
</dbReference>
<dbReference type="PANTHER" id="PTHR23135:SF4">
    <property type="entry name" value="UDP-N-ACETYLMURAMOYL-L-ALANYL-D-GLUTAMATE--2,6-DIAMINOPIMELATE LIGASE MURE HOMOLOG, CHLOROPLASTIC"/>
    <property type="match status" value="1"/>
</dbReference>
<dbReference type="Gene3D" id="3.40.1190.10">
    <property type="entry name" value="Mur-like, catalytic domain"/>
    <property type="match status" value="1"/>
</dbReference>
<feature type="domain" description="Mur ligase central" evidence="4">
    <location>
        <begin position="125"/>
        <end position="282"/>
    </location>
</feature>
<dbReference type="GO" id="GO:0016881">
    <property type="term" value="F:acid-amino acid ligase activity"/>
    <property type="evidence" value="ECO:0007669"/>
    <property type="project" value="InterPro"/>
</dbReference>
<dbReference type="AlphaFoldDB" id="A0A1Y2SXH8"/>
<dbReference type="OrthoDB" id="9800958at2"/>
<dbReference type="EMBL" id="NEKC01000011">
    <property type="protein sequence ID" value="OTA28842.1"/>
    <property type="molecule type" value="Genomic_DNA"/>
</dbReference>
<keyword evidence="1" id="KW-0132">Cell division</keyword>
<dbReference type="PANTHER" id="PTHR23135">
    <property type="entry name" value="MUR LIGASE FAMILY MEMBER"/>
    <property type="match status" value="1"/>
</dbReference>
<dbReference type="Gene3D" id="3.90.190.20">
    <property type="entry name" value="Mur ligase, C-terminal domain"/>
    <property type="match status" value="1"/>
</dbReference>
<evidence type="ECO:0000259" key="4">
    <source>
        <dbReference type="Pfam" id="PF08245"/>
    </source>
</evidence>
<protein>
    <submittedName>
        <fullName evidence="5">UDP-N-acetylmuramoyl-L-alanyl-D-glutamate--2, 6-diaminopimelate ligase</fullName>
    </submittedName>
</protein>
<dbReference type="SUPFAM" id="SSF53623">
    <property type="entry name" value="MurD-like peptide ligases, catalytic domain"/>
    <property type="match status" value="1"/>
</dbReference>
<gene>
    <name evidence="5" type="ORF">B9T39_05830</name>
</gene>
<dbReference type="Pfam" id="PF08245">
    <property type="entry name" value="Mur_ligase_M"/>
    <property type="match status" value="1"/>
</dbReference>
<accession>A0A1Y2SXH8</accession>
<dbReference type="STRING" id="1160091.B9T39_05830"/>
<feature type="domain" description="Mur ligase C-terminal" evidence="3">
    <location>
        <begin position="328"/>
        <end position="465"/>
    </location>
</feature>
<sequence>MSFQPHLTLQRALDVLSAHDLLSVSPAAPAEEAEAADVTFTHLTYASGEVSGPDTLLICKGAFKDAYMQDAASRGLAYYVADRTFSSDCAHDARAILVKDTRKALAVLAQEFYGHPDKELTTIGITGTKGKSTTAYYTHAIVNDYFTHKAALISSVDNCTDGVTYVESDLTTPESLDLYRMLREAVENGLTHAVIEVSSQAYKVDRVYNLHFSIGAFLNIFPDHISPIEHPTFDDYFACKRQIIAHSDVMVFGADILHRDVLDEDVRTAGIDAYFVGADSIAQTDIALDMPGQFNYANAAVAVKLAELAGVPADSSSILAVDHVRISGRMEVFRGTHENDSQVLAIVDYAHNGISTTTLLDYVDSEYGAQHPHITLVTGSAGNKAYNRRPEIVHAAENRIQRFIFTTEDTNTESEEHICRDMDSAITNPDVQHDIIIDRTEAVETALKDAAALHSFAIVLVIGKGNERWIKHLNHHVAYEGDDAIVKRILL</sequence>
<evidence type="ECO:0000259" key="3">
    <source>
        <dbReference type="Pfam" id="PF02875"/>
    </source>
</evidence>
<dbReference type="InterPro" id="IPR036565">
    <property type="entry name" value="Mur-like_cat_sf"/>
</dbReference>
<evidence type="ECO:0000313" key="5">
    <source>
        <dbReference type="EMBL" id="OTA28842.1"/>
    </source>
</evidence>
<proteinExistence type="predicted"/>
<keyword evidence="2" id="KW-0131">Cell cycle</keyword>
<dbReference type="InterPro" id="IPR013221">
    <property type="entry name" value="Mur_ligase_cen"/>
</dbReference>